<keyword evidence="5" id="KW-0963">Cytoplasm</keyword>
<dbReference type="EC" id="2.3.2.27" evidence="4"/>
<evidence type="ECO:0000313" key="18">
    <source>
        <dbReference type="Proteomes" id="UP000828390"/>
    </source>
</evidence>
<sequence length="586" mass="64327">MQPGVRIIRGPDWNSKRQDGGEGHVGTVIYVPKDGPADGHVSVIWDNGRAYRYRAGQDGKYDLRIVDNTPAGVVQEGITCDVCKMDPIRGIRWKCGVCKDFDLCTPCYMTGKHDTGHSFMRIEHQHKHASPVSPRNGTPTIEIQGVFKGAVVMRGSSWKWKNDDGGNSGSGDVTDVVPWKPDLPRSAVKVAWRQTKKEGIYRLGAEGCVDVVYETCASGGKVYQDHLPLVDVVNPDQIKLRASDKVKVTLDLESFKRLQEHDAYGGWNDKMCQCLSEVGTIVRMLYEGKSVRVQYEDGQAFTMNRQALYRIHSFSVGEAVRILPDVNTVRDLQAGHGGWNDDMLGSLGQVGRVAKIDADGDMRVKVGDRKWIFSPVCVQPLDDPKQSDSVPGLRPDEMEQDKVDDFRRMQRDMDRLAGGTCGPVHAASKGDIEKVKAIVGKDSSKVNVSPGQKNALQLACYNGHIPVVQYLLDQNVDVLAVDDEGDTALHYASYGKEASAMKLLLKKGAQPDKQNNKGLTALHITVGKGNVQGTKLLIKNKASVNLKDKDGDTPMHDCITQIKRQGLLVPAVLKAPGADFTIMNGN</sequence>
<dbReference type="InterPro" id="IPR043145">
    <property type="entry name" value="Znf_ZZ_sf"/>
</dbReference>
<evidence type="ECO:0000259" key="16">
    <source>
        <dbReference type="PROSITE" id="PS51416"/>
    </source>
</evidence>
<dbReference type="GO" id="GO:0008270">
    <property type="term" value="F:zinc ion binding"/>
    <property type="evidence" value="ECO:0007669"/>
    <property type="project" value="UniProtKB-KW"/>
</dbReference>
<dbReference type="SUPFAM" id="SSF48403">
    <property type="entry name" value="Ankyrin repeat"/>
    <property type="match status" value="1"/>
</dbReference>
<evidence type="ECO:0000256" key="7">
    <source>
        <dbReference type="ARBA" id="ARBA00022723"/>
    </source>
</evidence>
<keyword evidence="12" id="KW-0040">ANK repeat</keyword>
<dbReference type="Pfam" id="PF12796">
    <property type="entry name" value="Ank_2"/>
    <property type="match status" value="1"/>
</dbReference>
<protein>
    <recommendedName>
        <fullName evidence="4">RING-type E3 ubiquitin transferase</fullName>
        <ecNumber evidence="4">2.3.2.27</ecNumber>
    </recommendedName>
</protein>
<evidence type="ECO:0000256" key="8">
    <source>
        <dbReference type="ARBA" id="ARBA00022737"/>
    </source>
</evidence>
<evidence type="ECO:0000256" key="2">
    <source>
        <dbReference type="ARBA" id="ARBA00004496"/>
    </source>
</evidence>
<dbReference type="GO" id="GO:0016567">
    <property type="term" value="P:protein ubiquitination"/>
    <property type="evidence" value="ECO:0007669"/>
    <property type="project" value="InterPro"/>
</dbReference>
<dbReference type="AlphaFoldDB" id="A0A9D4JV23"/>
<evidence type="ECO:0000256" key="12">
    <source>
        <dbReference type="PROSITE-ProRule" id="PRU00023"/>
    </source>
</evidence>
<keyword evidence="9 13" id="KW-0863">Zinc-finger</keyword>
<keyword evidence="18" id="KW-1185">Reference proteome</keyword>
<dbReference type="SUPFAM" id="SSF57850">
    <property type="entry name" value="RING/U-box"/>
    <property type="match status" value="1"/>
</dbReference>
<keyword evidence="11" id="KW-0862">Zinc</keyword>
<comment type="caution">
    <text evidence="17">The sequence shown here is derived from an EMBL/GenBank/DDBJ whole genome shotgun (WGS) entry which is preliminary data.</text>
</comment>
<feature type="domain" description="ZZ-type" evidence="15">
    <location>
        <begin position="75"/>
        <end position="127"/>
    </location>
</feature>
<dbReference type="SUPFAM" id="SSF159034">
    <property type="entry name" value="Mib/herc2 domain-like"/>
    <property type="match status" value="2"/>
</dbReference>
<dbReference type="GO" id="GO:0005737">
    <property type="term" value="C:cytoplasm"/>
    <property type="evidence" value="ECO:0007669"/>
    <property type="project" value="UniProtKB-SubCell"/>
</dbReference>
<dbReference type="Pfam" id="PF00023">
    <property type="entry name" value="Ank"/>
    <property type="match status" value="1"/>
</dbReference>
<dbReference type="PROSITE" id="PS01357">
    <property type="entry name" value="ZF_ZZ_1"/>
    <property type="match status" value="1"/>
</dbReference>
<proteinExistence type="predicted"/>
<dbReference type="PROSITE" id="PS51416">
    <property type="entry name" value="MIB_HERC2"/>
    <property type="match status" value="2"/>
</dbReference>
<dbReference type="PANTHER" id="PTHR24202">
    <property type="entry name" value="E3 UBIQUITIN-PROTEIN LIGASE MIB2"/>
    <property type="match status" value="1"/>
</dbReference>
<dbReference type="InterPro" id="IPR037252">
    <property type="entry name" value="Mib_Herc2_sf"/>
</dbReference>
<dbReference type="Pfam" id="PF18346">
    <property type="entry name" value="SH3_15"/>
    <property type="match status" value="2"/>
</dbReference>
<organism evidence="17 18">
    <name type="scientific">Dreissena polymorpha</name>
    <name type="common">Zebra mussel</name>
    <name type="synonym">Mytilus polymorpha</name>
    <dbReference type="NCBI Taxonomy" id="45954"/>
    <lineage>
        <taxon>Eukaryota</taxon>
        <taxon>Metazoa</taxon>
        <taxon>Spiralia</taxon>
        <taxon>Lophotrochozoa</taxon>
        <taxon>Mollusca</taxon>
        <taxon>Bivalvia</taxon>
        <taxon>Autobranchia</taxon>
        <taxon>Heteroconchia</taxon>
        <taxon>Euheterodonta</taxon>
        <taxon>Imparidentia</taxon>
        <taxon>Neoheterodontei</taxon>
        <taxon>Myida</taxon>
        <taxon>Dreissenoidea</taxon>
        <taxon>Dreissenidae</taxon>
        <taxon>Dreissena</taxon>
    </lineage>
</organism>
<dbReference type="PROSITE" id="PS50088">
    <property type="entry name" value="ANK_REPEAT"/>
    <property type="match status" value="3"/>
</dbReference>
<evidence type="ECO:0000256" key="5">
    <source>
        <dbReference type="ARBA" id="ARBA00022490"/>
    </source>
</evidence>
<reference evidence="17" key="2">
    <citation type="submission" date="2020-11" db="EMBL/GenBank/DDBJ databases">
        <authorList>
            <person name="McCartney M.A."/>
            <person name="Auch B."/>
            <person name="Kono T."/>
            <person name="Mallez S."/>
            <person name="Becker A."/>
            <person name="Gohl D.M."/>
            <person name="Silverstein K.A.T."/>
            <person name="Koren S."/>
            <person name="Bechman K.B."/>
            <person name="Herman A."/>
            <person name="Abrahante J.E."/>
            <person name="Garbe J."/>
        </authorList>
    </citation>
    <scope>NUCLEOTIDE SEQUENCE</scope>
    <source>
        <strain evidence="17">Duluth1</strain>
        <tissue evidence="17">Whole animal</tissue>
    </source>
</reference>
<keyword evidence="6" id="KW-0808">Transferase</keyword>
<dbReference type="EMBL" id="JAIWYP010000005">
    <property type="protein sequence ID" value="KAH3823999.1"/>
    <property type="molecule type" value="Genomic_DNA"/>
</dbReference>
<feature type="region of interest" description="Disordered" evidence="14">
    <location>
        <begin position="1"/>
        <end position="21"/>
    </location>
</feature>
<evidence type="ECO:0000256" key="9">
    <source>
        <dbReference type="ARBA" id="ARBA00022771"/>
    </source>
</evidence>
<dbReference type="Pfam" id="PF06701">
    <property type="entry name" value="MIB_HERC2"/>
    <property type="match status" value="2"/>
</dbReference>
<comment type="pathway">
    <text evidence="3">Protein modification; protein ubiquitination.</text>
</comment>
<dbReference type="PANTHER" id="PTHR24202:SF4">
    <property type="entry name" value="E3 UBIQUITIN-PROTEIN LIGASE MIB2-RELATED"/>
    <property type="match status" value="1"/>
</dbReference>
<reference evidence="17" key="1">
    <citation type="journal article" date="2019" name="bioRxiv">
        <title>The Genome of the Zebra Mussel, Dreissena polymorpha: A Resource for Invasive Species Research.</title>
        <authorList>
            <person name="McCartney M.A."/>
            <person name="Auch B."/>
            <person name="Kono T."/>
            <person name="Mallez S."/>
            <person name="Zhang Y."/>
            <person name="Obille A."/>
            <person name="Becker A."/>
            <person name="Abrahante J.E."/>
            <person name="Garbe J."/>
            <person name="Badalamenti J.P."/>
            <person name="Herman A."/>
            <person name="Mangelson H."/>
            <person name="Liachko I."/>
            <person name="Sullivan S."/>
            <person name="Sone E.D."/>
            <person name="Koren S."/>
            <person name="Silverstein K.A.T."/>
            <person name="Beckman K.B."/>
            <person name="Gohl D.M."/>
        </authorList>
    </citation>
    <scope>NUCLEOTIDE SEQUENCE</scope>
    <source>
        <strain evidence="17">Duluth1</strain>
        <tissue evidence="17">Whole animal</tissue>
    </source>
</reference>
<evidence type="ECO:0000256" key="13">
    <source>
        <dbReference type="PROSITE-ProRule" id="PRU00228"/>
    </source>
</evidence>
<evidence type="ECO:0000256" key="6">
    <source>
        <dbReference type="ARBA" id="ARBA00022679"/>
    </source>
</evidence>
<dbReference type="Pfam" id="PF00569">
    <property type="entry name" value="ZZ"/>
    <property type="match status" value="1"/>
</dbReference>
<dbReference type="Gene3D" id="1.25.40.20">
    <property type="entry name" value="Ankyrin repeat-containing domain"/>
    <property type="match status" value="2"/>
</dbReference>
<dbReference type="Gene3D" id="3.30.60.90">
    <property type="match status" value="1"/>
</dbReference>
<keyword evidence="8" id="KW-0677">Repeat</keyword>
<dbReference type="Gene3D" id="2.30.30.40">
    <property type="entry name" value="SH3 Domains"/>
    <property type="match status" value="2"/>
</dbReference>
<feature type="repeat" description="ANK" evidence="12">
    <location>
        <begin position="484"/>
        <end position="516"/>
    </location>
</feature>
<dbReference type="PROSITE" id="PS50297">
    <property type="entry name" value="ANK_REP_REGION"/>
    <property type="match status" value="2"/>
</dbReference>
<feature type="domain" description="MIB/HERC2" evidence="16">
    <location>
        <begin position="1"/>
        <end position="69"/>
    </location>
</feature>
<dbReference type="InterPro" id="IPR010606">
    <property type="entry name" value="Mib_Herc2"/>
</dbReference>
<evidence type="ECO:0000256" key="3">
    <source>
        <dbReference type="ARBA" id="ARBA00004906"/>
    </source>
</evidence>
<comment type="subcellular location">
    <subcellularLocation>
        <location evidence="2">Cytoplasm</location>
    </subcellularLocation>
</comment>
<evidence type="ECO:0000256" key="4">
    <source>
        <dbReference type="ARBA" id="ARBA00012483"/>
    </source>
</evidence>
<evidence type="ECO:0000256" key="10">
    <source>
        <dbReference type="ARBA" id="ARBA00022786"/>
    </source>
</evidence>
<dbReference type="SMART" id="SM00248">
    <property type="entry name" value="ANK"/>
    <property type="match status" value="4"/>
</dbReference>
<dbReference type="PROSITE" id="PS50135">
    <property type="entry name" value="ZF_ZZ_2"/>
    <property type="match status" value="1"/>
</dbReference>
<feature type="repeat" description="ANK" evidence="12">
    <location>
        <begin position="451"/>
        <end position="483"/>
    </location>
</feature>
<dbReference type="InterPro" id="IPR040847">
    <property type="entry name" value="SH3_15"/>
</dbReference>
<name>A0A9D4JV23_DREPO</name>
<evidence type="ECO:0000256" key="14">
    <source>
        <dbReference type="SAM" id="MobiDB-lite"/>
    </source>
</evidence>
<dbReference type="SMART" id="SM00291">
    <property type="entry name" value="ZnF_ZZ"/>
    <property type="match status" value="1"/>
</dbReference>
<dbReference type="InterPro" id="IPR002110">
    <property type="entry name" value="Ankyrin_rpt"/>
</dbReference>
<evidence type="ECO:0000313" key="17">
    <source>
        <dbReference type="EMBL" id="KAH3823999.1"/>
    </source>
</evidence>
<feature type="repeat" description="ANK" evidence="12">
    <location>
        <begin position="517"/>
        <end position="549"/>
    </location>
</feature>
<accession>A0A9D4JV23</accession>
<evidence type="ECO:0000256" key="11">
    <source>
        <dbReference type="ARBA" id="ARBA00022833"/>
    </source>
</evidence>
<keyword evidence="10" id="KW-0833">Ubl conjugation pathway</keyword>
<dbReference type="Proteomes" id="UP000828390">
    <property type="component" value="Unassembled WGS sequence"/>
</dbReference>
<dbReference type="FunFam" id="3.30.60.90:FF:000004">
    <property type="entry name" value="Putative E3 ubiquitin-protein ligase MIB2"/>
    <property type="match status" value="1"/>
</dbReference>
<dbReference type="GO" id="GO:0061630">
    <property type="term" value="F:ubiquitin protein ligase activity"/>
    <property type="evidence" value="ECO:0007669"/>
    <property type="project" value="UniProtKB-EC"/>
</dbReference>
<dbReference type="InterPro" id="IPR000433">
    <property type="entry name" value="Znf_ZZ"/>
</dbReference>
<gene>
    <name evidence="17" type="ORF">DPMN_125827</name>
</gene>
<comment type="catalytic activity">
    <reaction evidence="1">
        <text>S-ubiquitinyl-[E2 ubiquitin-conjugating enzyme]-L-cysteine + [acceptor protein]-L-lysine = [E2 ubiquitin-conjugating enzyme]-L-cysteine + N(6)-ubiquitinyl-[acceptor protein]-L-lysine.</text>
        <dbReference type="EC" id="2.3.2.27"/>
    </reaction>
</comment>
<keyword evidence="7" id="KW-0479">Metal-binding</keyword>
<evidence type="ECO:0000256" key="1">
    <source>
        <dbReference type="ARBA" id="ARBA00000900"/>
    </source>
</evidence>
<evidence type="ECO:0000259" key="15">
    <source>
        <dbReference type="PROSITE" id="PS50135"/>
    </source>
</evidence>
<feature type="domain" description="MIB/HERC2" evidence="16">
    <location>
        <begin position="138"/>
        <end position="217"/>
    </location>
</feature>
<dbReference type="InterPro" id="IPR036770">
    <property type="entry name" value="Ankyrin_rpt-contain_sf"/>
</dbReference>